<dbReference type="AlphaFoldDB" id="A0A9W8NE65"/>
<sequence length="208" mass="21861">MVTTGSTGSAREMLMAAGGEAQLESGAKVETWKRWVWIGLALPQIPGKRHSGHFPFFQALATQTRLNRIYPSSYAKAKTASWPLGAALDSCSHRDPGRSCDAARKYMPATVANCLALPAPCGHQGIGNGPIASGQLKACGFALVRDNIASITTSLALSPPALAISTTLSSPHDASPTIRCDRTANEARLRGAPSSSDTRSLQRCVEAS</sequence>
<evidence type="ECO:0000256" key="1">
    <source>
        <dbReference type="SAM" id="MobiDB-lite"/>
    </source>
</evidence>
<evidence type="ECO:0000313" key="3">
    <source>
        <dbReference type="Proteomes" id="UP001148614"/>
    </source>
</evidence>
<gene>
    <name evidence="2" type="ORF">NPX13_g5426</name>
</gene>
<evidence type="ECO:0000313" key="2">
    <source>
        <dbReference type="EMBL" id="KAJ3571309.1"/>
    </source>
</evidence>
<reference evidence="2" key="1">
    <citation type="submission" date="2022-07" db="EMBL/GenBank/DDBJ databases">
        <title>Genome Sequence of Xylaria arbuscula.</title>
        <authorList>
            <person name="Buettner E."/>
        </authorList>
    </citation>
    <scope>NUCLEOTIDE SEQUENCE</scope>
    <source>
        <strain evidence="2">VT107</strain>
    </source>
</reference>
<comment type="caution">
    <text evidence="2">The sequence shown here is derived from an EMBL/GenBank/DDBJ whole genome shotgun (WGS) entry which is preliminary data.</text>
</comment>
<keyword evidence="3" id="KW-1185">Reference proteome</keyword>
<dbReference type="EMBL" id="JANPWZ010000855">
    <property type="protein sequence ID" value="KAJ3571309.1"/>
    <property type="molecule type" value="Genomic_DNA"/>
</dbReference>
<organism evidence="2 3">
    <name type="scientific">Xylaria arbuscula</name>
    <dbReference type="NCBI Taxonomy" id="114810"/>
    <lineage>
        <taxon>Eukaryota</taxon>
        <taxon>Fungi</taxon>
        <taxon>Dikarya</taxon>
        <taxon>Ascomycota</taxon>
        <taxon>Pezizomycotina</taxon>
        <taxon>Sordariomycetes</taxon>
        <taxon>Xylariomycetidae</taxon>
        <taxon>Xylariales</taxon>
        <taxon>Xylariaceae</taxon>
        <taxon>Xylaria</taxon>
    </lineage>
</organism>
<proteinExistence type="predicted"/>
<dbReference type="Proteomes" id="UP001148614">
    <property type="component" value="Unassembled WGS sequence"/>
</dbReference>
<name>A0A9W8NE65_9PEZI</name>
<protein>
    <submittedName>
        <fullName evidence="2">Uncharacterized protein</fullName>
    </submittedName>
</protein>
<accession>A0A9W8NE65</accession>
<feature type="region of interest" description="Disordered" evidence="1">
    <location>
        <begin position="184"/>
        <end position="208"/>
    </location>
</feature>